<dbReference type="PANTHER" id="PTHR11715:SF3">
    <property type="entry name" value="GLYCINE CLEAVAGE SYSTEM H PROTEIN-RELATED"/>
    <property type="match status" value="1"/>
</dbReference>
<dbReference type="NCBIfam" id="NF002270">
    <property type="entry name" value="PRK01202.1"/>
    <property type="match status" value="1"/>
</dbReference>
<gene>
    <name evidence="3 5" type="primary">gcvH</name>
    <name evidence="5" type="ORF">AMPC_12260</name>
</gene>
<dbReference type="HAMAP" id="MF_00272">
    <property type="entry name" value="GcvH"/>
    <property type="match status" value="1"/>
</dbReference>
<dbReference type="SUPFAM" id="SSF51230">
    <property type="entry name" value="Single hybrid motif"/>
    <property type="match status" value="1"/>
</dbReference>
<keyword evidence="2 3" id="KW-0450">Lipoyl</keyword>
<evidence type="ECO:0000256" key="2">
    <source>
        <dbReference type="ARBA" id="ARBA00022823"/>
    </source>
</evidence>
<dbReference type="EMBL" id="AP025592">
    <property type="protein sequence ID" value="BDG08113.1"/>
    <property type="molecule type" value="Genomic_DNA"/>
</dbReference>
<evidence type="ECO:0000259" key="4">
    <source>
        <dbReference type="PROSITE" id="PS50968"/>
    </source>
</evidence>
<dbReference type="InterPro" id="IPR017453">
    <property type="entry name" value="GCV_H_sub"/>
</dbReference>
<feature type="domain" description="Lipoyl-binding" evidence="4">
    <location>
        <begin position="22"/>
        <end position="104"/>
    </location>
</feature>
<dbReference type="PROSITE" id="PS00189">
    <property type="entry name" value="LIPOYL"/>
    <property type="match status" value="1"/>
</dbReference>
<dbReference type="CDD" id="cd06848">
    <property type="entry name" value="GCS_H"/>
    <property type="match status" value="1"/>
</dbReference>
<dbReference type="InterPro" id="IPR011053">
    <property type="entry name" value="Single_hybrid_motif"/>
</dbReference>
<protein>
    <recommendedName>
        <fullName evidence="3">Glycine cleavage system H protein</fullName>
    </recommendedName>
</protein>
<comment type="subunit">
    <text evidence="3">The glycine cleavage system is composed of four proteins: P, T, L and H.</text>
</comment>
<accession>A0ABM7X8E3</accession>
<dbReference type="NCBIfam" id="TIGR00527">
    <property type="entry name" value="gcvH"/>
    <property type="match status" value="1"/>
</dbReference>
<dbReference type="InterPro" id="IPR003016">
    <property type="entry name" value="2-oxoA_DH_lipoyl-BS"/>
</dbReference>
<dbReference type="Gene3D" id="2.40.50.100">
    <property type="match status" value="1"/>
</dbReference>
<dbReference type="Pfam" id="PF01597">
    <property type="entry name" value="GCV_H"/>
    <property type="match status" value="1"/>
</dbReference>
<evidence type="ECO:0000256" key="3">
    <source>
        <dbReference type="HAMAP-Rule" id="MF_00272"/>
    </source>
</evidence>
<feature type="modified residue" description="N6-lipoyllysine" evidence="3">
    <location>
        <position position="63"/>
    </location>
</feature>
<reference evidence="6" key="1">
    <citation type="journal article" date="2022" name="Int. J. Syst. Evol. Microbiol.">
        <title>Anaeromyxobacter oryzae sp. nov., Anaeromyxobacter diazotrophicus sp. nov. and Anaeromyxobacter paludicola sp. nov., isolated from paddy soils.</title>
        <authorList>
            <person name="Itoh H."/>
            <person name="Xu Z."/>
            <person name="Mise K."/>
            <person name="Masuda Y."/>
            <person name="Ushijima N."/>
            <person name="Hayakawa C."/>
            <person name="Shiratori Y."/>
            <person name="Senoo K."/>
        </authorList>
    </citation>
    <scope>NUCLEOTIDE SEQUENCE [LARGE SCALE GENOMIC DNA]</scope>
    <source>
        <strain evidence="6">Red630</strain>
    </source>
</reference>
<comment type="cofactor">
    <cofactor evidence="3">
        <name>(R)-lipoate</name>
        <dbReference type="ChEBI" id="CHEBI:83088"/>
    </cofactor>
    <text evidence="3">Binds 1 lipoyl cofactor covalently.</text>
</comment>
<comment type="function">
    <text evidence="3">The glycine cleavage system catalyzes the degradation of glycine. The H protein shuttles the methylamine group of glycine from the P protein to the T protein.</text>
</comment>
<dbReference type="InterPro" id="IPR000089">
    <property type="entry name" value="Biotin_lipoyl"/>
</dbReference>
<organism evidence="5 6">
    <name type="scientific">Anaeromyxobacter paludicola</name>
    <dbReference type="NCBI Taxonomy" id="2918171"/>
    <lineage>
        <taxon>Bacteria</taxon>
        <taxon>Pseudomonadati</taxon>
        <taxon>Myxococcota</taxon>
        <taxon>Myxococcia</taxon>
        <taxon>Myxococcales</taxon>
        <taxon>Cystobacterineae</taxon>
        <taxon>Anaeromyxobacteraceae</taxon>
        <taxon>Anaeromyxobacter</taxon>
    </lineage>
</organism>
<dbReference type="PANTHER" id="PTHR11715">
    <property type="entry name" value="GLYCINE CLEAVAGE SYSTEM H PROTEIN"/>
    <property type="match status" value="1"/>
</dbReference>
<dbReference type="RefSeq" id="WP_248345298.1">
    <property type="nucleotide sequence ID" value="NZ_AP025592.1"/>
</dbReference>
<dbReference type="Proteomes" id="UP001162734">
    <property type="component" value="Chromosome"/>
</dbReference>
<evidence type="ECO:0000313" key="6">
    <source>
        <dbReference type="Proteomes" id="UP001162734"/>
    </source>
</evidence>
<dbReference type="PROSITE" id="PS50968">
    <property type="entry name" value="BIOTINYL_LIPOYL"/>
    <property type="match status" value="1"/>
</dbReference>
<dbReference type="InterPro" id="IPR033753">
    <property type="entry name" value="GCV_H/Fam206"/>
</dbReference>
<proteinExistence type="inferred from homology"/>
<keyword evidence="6" id="KW-1185">Reference proteome</keyword>
<evidence type="ECO:0000256" key="1">
    <source>
        <dbReference type="ARBA" id="ARBA00009249"/>
    </source>
</evidence>
<comment type="similarity">
    <text evidence="1 3">Belongs to the GcvH family.</text>
</comment>
<evidence type="ECO:0000313" key="5">
    <source>
        <dbReference type="EMBL" id="BDG08113.1"/>
    </source>
</evidence>
<dbReference type="InterPro" id="IPR002930">
    <property type="entry name" value="GCV_H"/>
</dbReference>
<name>A0ABM7X8E3_9BACT</name>
<sequence length="129" mass="14186">MTLPDDLKYTKEHEWCRVKGNRAIIGITDHAQSSLGDIVYVELPDVGDAVKKGESFGVVESTKAVSELFAPVSGKVVEVNDPLADAPETINEDPYEEGWMIQVEISDEKELAELLDAASYGKFVEEEQA</sequence>